<evidence type="ECO:0000256" key="2">
    <source>
        <dbReference type="ARBA" id="ARBA00023015"/>
    </source>
</evidence>
<evidence type="ECO:0000313" key="7">
    <source>
        <dbReference type="EMBL" id="KAA8514785.1"/>
    </source>
</evidence>
<organism evidence="7 8">
    <name type="scientific">Nyssa sinensis</name>
    <dbReference type="NCBI Taxonomy" id="561372"/>
    <lineage>
        <taxon>Eukaryota</taxon>
        <taxon>Viridiplantae</taxon>
        <taxon>Streptophyta</taxon>
        <taxon>Embryophyta</taxon>
        <taxon>Tracheophyta</taxon>
        <taxon>Spermatophyta</taxon>
        <taxon>Magnoliopsida</taxon>
        <taxon>eudicotyledons</taxon>
        <taxon>Gunneridae</taxon>
        <taxon>Pentapetalae</taxon>
        <taxon>asterids</taxon>
        <taxon>Cornales</taxon>
        <taxon>Nyssaceae</taxon>
        <taxon>Nyssa</taxon>
    </lineage>
</organism>
<dbReference type="OrthoDB" id="1921534at2759"/>
<name>A0A5J4Z867_9ASTE</name>
<reference evidence="7 8" key="1">
    <citation type="submission" date="2019-09" db="EMBL/GenBank/DDBJ databases">
        <title>A chromosome-level genome assembly of the Chinese tupelo Nyssa sinensis.</title>
        <authorList>
            <person name="Yang X."/>
            <person name="Kang M."/>
            <person name="Yang Y."/>
            <person name="Xiong H."/>
            <person name="Wang M."/>
            <person name="Zhang Z."/>
            <person name="Wang Z."/>
            <person name="Wu H."/>
            <person name="Ma T."/>
            <person name="Liu J."/>
            <person name="Xi Z."/>
        </authorList>
    </citation>
    <scope>NUCLEOTIDE SEQUENCE [LARGE SCALE GENOMIC DNA]</scope>
    <source>
        <strain evidence="7">J267</strain>
        <tissue evidence="7">Leaf</tissue>
    </source>
</reference>
<evidence type="ECO:0000256" key="3">
    <source>
        <dbReference type="ARBA" id="ARBA00023125"/>
    </source>
</evidence>
<keyword evidence="8" id="KW-1185">Reference proteome</keyword>
<keyword evidence="3" id="KW-0238">DNA-binding</keyword>
<dbReference type="SUPFAM" id="SSF47459">
    <property type="entry name" value="HLH, helix-loop-helix DNA-binding domain"/>
    <property type="match status" value="1"/>
</dbReference>
<dbReference type="InterPro" id="IPR036638">
    <property type="entry name" value="HLH_DNA-bd_sf"/>
</dbReference>
<dbReference type="GO" id="GO:0046983">
    <property type="term" value="F:protein dimerization activity"/>
    <property type="evidence" value="ECO:0007669"/>
    <property type="project" value="InterPro"/>
</dbReference>
<dbReference type="PROSITE" id="PS50888">
    <property type="entry name" value="BHLH"/>
    <property type="match status" value="1"/>
</dbReference>
<dbReference type="InterPro" id="IPR011598">
    <property type="entry name" value="bHLH_dom"/>
</dbReference>
<dbReference type="PANTHER" id="PTHR45914">
    <property type="entry name" value="TRANSCRIPTION FACTOR HEC3-RELATED"/>
    <property type="match status" value="1"/>
</dbReference>
<dbReference type="GO" id="GO:0005634">
    <property type="term" value="C:nucleus"/>
    <property type="evidence" value="ECO:0007669"/>
    <property type="project" value="UniProtKB-SubCell"/>
</dbReference>
<sequence length="297" mass="33894">MALSYYSNWGTLEQYLNSEMNILSQTQPELSTELIGFYDNSAISEICIDPLFDLDPNEEVLMVSDDYTHLLPYLSPPPSDHLKYSLSPELCPAQEFETCCYPKRQKSCHCQDSCYYWPAGFCNHQEFVPNPSLQLPEFLPLPDFQTPVAYNCTSHVVESSVKKPNGESLSAQSVAARQRRRKITEKTQELGKLIPGGHKMNTADMFQAAFNYINYLQAQLGILQLMASILKNEEAFHLQELHFLVGSPLIQEKLYSEDKCLVPKQFVQTLADDPELQSNPMIFRDINQLIRTAAYME</sequence>
<dbReference type="EMBL" id="CM018052">
    <property type="protein sequence ID" value="KAA8514785.1"/>
    <property type="molecule type" value="Genomic_DNA"/>
</dbReference>
<evidence type="ECO:0000259" key="6">
    <source>
        <dbReference type="PROSITE" id="PS50888"/>
    </source>
</evidence>
<dbReference type="AlphaFoldDB" id="A0A5J4Z867"/>
<dbReference type="InterPro" id="IPR045239">
    <property type="entry name" value="bHLH95_bHLH"/>
</dbReference>
<dbReference type="GO" id="GO:0003677">
    <property type="term" value="F:DNA binding"/>
    <property type="evidence" value="ECO:0007669"/>
    <property type="project" value="UniProtKB-KW"/>
</dbReference>
<accession>A0A5J4Z867</accession>
<dbReference type="CDD" id="cd11393">
    <property type="entry name" value="bHLH_AtbHLH_like"/>
    <property type="match status" value="1"/>
</dbReference>
<dbReference type="PANTHER" id="PTHR45914:SF24">
    <property type="entry name" value="BHLH DOMAIN-CONTAINING PROTEIN"/>
    <property type="match status" value="1"/>
</dbReference>
<dbReference type="Pfam" id="PF00010">
    <property type="entry name" value="HLH"/>
    <property type="match status" value="1"/>
</dbReference>
<dbReference type="InterPro" id="IPR045843">
    <property type="entry name" value="IND-like"/>
</dbReference>
<dbReference type="GO" id="GO:0003700">
    <property type="term" value="F:DNA-binding transcription factor activity"/>
    <property type="evidence" value="ECO:0007669"/>
    <property type="project" value="InterPro"/>
</dbReference>
<evidence type="ECO:0000256" key="1">
    <source>
        <dbReference type="ARBA" id="ARBA00004123"/>
    </source>
</evidence>
<keyword evidence="4" id="KW-0804">Transcription</keyword>
<dbReference type="SMART" id="SM00353">
    <property type="entry name" value="HLH"/>
    <property type="match status" value="1"/>
</dbReference>
<dbReference type="Proteomes" id="UP000325577">
    <property type="component" value="Linkage Group LG9"/>
</dbReference>
<protein>
    <recommendedName>
        <fullName evidence="6">BHLH domain-containing protein</fullName>
    </recommendedName>
</protein>
<evidence type="ECO:0000313" key="8">
    <source>
        <dbReference type="Proteomes" id="UP000325577"/>
    </source>
</evidence>
<keyword evidence="5" id="KW-0539">Nucleus</keyword>
<gene>
    <name evidence="7" type="ORF">F0562_017964</name>
</gene>
<proteinExistence type="predicted"/>
<feature type="domain" description="BHLH" evidence="6">
    <location>
        <begin position="167"/>
        <end position="216"/>
    </location>
</feature>
<evidence type="ECO:0000256" key="4">
    <source>
        <dbReference type="ARBA" id="ARBA00023163"/>
    </source>
</evidence>
<evidence type="ECO:0000256" key="5">
    <source>
        <dbReference type="ARBA" id="ARBA00023242"/>
    </source>
</evidence>
<comment type="subcellular location">
    <subcellularLocation>
        <location evidence="1">Nucleus</location>
    </subcellularLocation>
</comment>
<dbReference type="Gene3D" id="4.10.280.10">
    <property type="entry name" value="Helix-loop-helix DNA-binding domain"/>
    <property type="match status" value="1"/>
</dbReference>
<keyword evidence="2" id="KW-0805">Transcription regulation</keyword>